<dbReference type="Proteomes" id="UP001243623">
    <property type="component" value="Chromosome"/>
</dbReference>
<keyword evidence="1" id="KW-0732">Signal</keyword>
<evidence type="ECO:0000313" key="3">
    <source>
        <dbReference type="Proteomes" id="UP001243623"/>
    </source>
</evidence>
<proteinExistence type="predicted"/>
<dbReference type="RefSeq" id="WP_147666740.1">
    <property type="nucleotide sequence ID" value="NZ_CP120678.1"/>
</dbReference>
<feature type="signal peptide" evidence="1">
    <location>
        <begin position="1"/>
        <end position="23"/>
    </location>
</feature>
<feature type="chain" id="PRO_5040746995" evidence="1">
    <location>
        <begin position="24"/>
        <end position="220"/>
    </location>
</feature>
<keyword evidence="3" id="KW-1185">Reference proteome</keyword>
<dbReference type="KEGG" id="sgbi:P3F81_02215"/>
<accession>A0A9Y2AJT4</accession>
<gene>
    <name evidence="2" type="ORF">P3F81_02215</name>
</gene>
<protein>
    <submittedName>
        <fullName evidence="2">Uncharacterized protein</fullName>
    </submittedName>
</protein>
<dbReference type="AlphaFoldDB" id="A0A9Y2AJT4"/>
<evidence type="ECO:0000313" key="2">
    <source>
        <dbReference type="EMBL" id="WIW71166.1"/>
    </source>
</evidence>
<evidence type="ECO:0000256" key="1">
    <source>
        <dbReference type="SAM" id="SignalP"/>
    </source>
</evidence>
<sequence length="220" mass="24681">MNKIRFLTLLSIFLLIFSSISFANQSPTQIIAEDYNVSQTDIINAQSEGFSFQDINRASFIALATNQSLEQVIKYKTIAGDWNGTASLAGLTDWHIRYGQHALMANQLHNLFDVDKTIVMSLLKQQYHPKAVALASALSQKANADLEIVMSKKSFVSWYDVGSQIGLSRADIDEVIQAINTVFADRANFGDYYGYHGETYGYNDSDYYINGYDIEVVNIK</sequence>
<organism evidence="2 3">
    <name type="scientific">Selenobaculum gibii</name>
    <dbReference type="NCBI Taxonomy" id="3054208"/>
    <lineage>
        <taxon>Bacteria</taxon>
        <taxon>Bacillati</taxon>
        <taxon>Bacillota</taxon>
        <taxon>Negativicutes</taxon>
        <taxon>Selenomonadales</taxon>
        <taxon>Selenomonadaceae</taxon>
        <taxon>Selenobaculum</taxon>
    </lineage>
</organism>
<dbReference type="EMBL" id="CP120678">
    <property type="protein sequence ID" value="WIW71166.1"/>
    <property type="molecule type" value="Genomic_DNA"/>
</dbReference>
<reference evidence="2" key="1">
    <citation type="submission" date="2023-03" db="EMBL/GenBank/DDBJ databases">
        <title>Selenobaculum gbiensis gen. nov. sp. nov., a new bacterium isolated from the gut microbiota of IBD patient.</title>
        <authorList>
            <person name="Yeo S."/>
            <person name="Park H."/>
            <person name="Huh C.S."/>
        </authorList>
    </citation>
    <scope>NUCLEOTIDE SEQUENCE</scope>
    <source>
        <strain evidence="2">ICN-92133</strain>
    </source>
</reference>
<name>A0A9Y2AJT4_9FIRM</name>